<name>A0ABM1F0Z9_PRICU</name>
<dbReference type="GeneID" id="106817923"/>
<sequence length="396" mass="44170">MAMEASKVKLSEPRRKPRAPRDEPPLFPLVVEHGTYKCFSGMLVDDVVVVTDPRDAEFLSTMGFFGKGNLSSRGMEYEKRKRASDGYYVMSKRRYENHLTWQAMQTSDETRLNMLSSPENRNATTTRCAQDGDSVSPGKSGERMDVHVSTKCDEPHATASGGSGNTHAENLLVKPDSDEEVEEGMSTGERAAAPTSQPFLAIDPYPVTEHLQLYLEEAFFLAYGLGCLCVTRGNDAEAVAAAAASMTLEELWLCFCSRQERFAARYVAYHYYRSRGWVVCSGLKYGADFSLYKKGPPYYHSTYSVIVKYIDGATMEHIGNEQPSSWKALAALDRITQQVGKEVLFCHVIKPVGLTHEDYSSPECISSFTVQEVLLRRWVPSEGRMEESGDCSADQL</sequence>
<keyword evidence="3 4" id="KW-0456">Lyase</keyword>
<dbReference type="CDD" id="cd22363">
    <property type="entry name" value="tRNA-intron_lyase_C"/>
    <property type="match status" value="1"/>
</dbReference>
<keyword evidence="7" id="KW-1185">Reference proteome</keyword>
<feature type="domain" description="tRNA intron endonuclease catalytic" evidence="6">
    <location>
        <begin position="262"/>
        <end position="348"/>
    </location>
</feature>
<evidence type="ECO:0000256" key="5">
    <source>
        <dbReference type="SAM" id="MobiDB-lite"/>
    </source>
</evidence>
<feature type="region of interest" description="Disordered" evidence="5">
    <location>
        <begin position="1"/>
        <end position="24"/>
    </location>
</feature>
<evidence type="ECO:0000256" key="4">
    <source>
        <dbReference type="PIRNR" id="PIRNR011789"/>
    </source>
</evidence>
<evidence type="ECO:0000256" key="2">
    <source>
        <dbReference type="ARBA" id="ARBA00022694"/>
    </source>
</evidence>
<dbReference type="InterPro" id="IPR036167">
    <property type="entry name" value="tRNA_intron_Endo_cat-like_sf"/>
</dbReference>
<dbReference type="EC" id="4.6.1.16" evidence="4"/>
<gene>
    <name evidence="8" type="primary">LOC106817923</name>
</gene>
<dbReference type="PANTHER" id="PTHR21227:SF0">
    <property type="entry name" value="TRNA-SPLICING ENDONUCLEASE SUBUNIT SEN2"/>
    <property type="match status" value="1"/>
</dbReference>
<protein>
    <recommendedName>
        <fullName evidence="4">tRNA-splicing endonuclease subunit Sen2</fullName>
        <ecNumber evidence="4">4.6.1.16</ecNumber>
    </recommendedName>
</protein>
<dbReference type="NCBIfam" id="TIGR00324">
    <property type="entry name" value="endA"/>
    <property type="match status" value="1"/>
</dbReference>
<feature type="compositionally biased region" description="Polar residues" evidence="5">
    <location>
        <begin position="117"/>
        <end position="128"/>
    </location>
</feature>
<keyword evidence="2 4" id="KW-0819">tRNA processing</keyword>
<dbReference type="PIRSF" id="PIRSF011789">
    <property type="entry name" value="tRNA_splic_SEN2"/>
    <property type="match status" value="1"/>
</dbReference>
<dbReference type="InterPro" id="IPR011856">
    <property type="entry name" value="tRNA_endonuc-like_dom_sf"/>
</dbReference>
<organism evidence="7 8">
    <name type="scientific">Priapulus caudatus</name>
    <name type="common">Priapulid worm</name>
    <dbReference type="NCBI Taxonomy" id="37621"/>
    <lineage>
        <taxon>Eukaryota</taxon>
        <taxon>Metazoa</taxon>
        <taxon>Ecdysozoa</taxon>
        <taxon>Scalidophora</taxon>
        <taxon>Priapulida</taxon>
        <taxon>Priapulimorpha</taxon>
        <taxon>Priapulimorphida</taxon>
        <taxon>Priapulidae</taxon>
        <taxon>Priapulus</taxon>
    </lineage>
</organism>
<dbReference type="Pfam" id="PF01974">
    <property type="entry name" value="tRNA_int_endo"/>
    <property type="match status" value="1"/>
</dbReference>
<dbReference type="InterPro" id="IPR016589">
    <property type="entry name" value="tRNA_splic_SEN2"/>
</dbReference>
<dbReference type="PANTHER" id="PTHR21227">
    <property type="entry name" value="TRNA-SPLICING ENDONUCLEASE SUBUNIT SEN2"/>
    <property type="match status" value="1"/>
</dbReference>
<dbReference type="RefSeq" id="XP_014678120.1">
    <property type="nucleotide sequence ID" value="XM_014822634.1"/>
</dbReference>
<reference evidence="8" key="1">
    <citation type="submission" date="2025-08" db="UniProtKB">
        <authorList>
            <consortium name="RefSeq"/>
        </authorList>
    </citation>
    <scope>IDENTIFICATION</scope>
</reference>
<proteinExistence type="inferred from homology"/>
<comment type="function">
    <text evidence="4">Constitutes one of the two catalytic subunit of the tRNA-splicing endonuclease complex, a complex responsible for identification and cleavage of the splice sites in pre-tRNA. It cleaves pre-tRNA at the 5'- and 3'-splice sites to release the intron. The products are an intron and two tRNA half-molecules bearing 2',3'-cyclic phosphate and 5'-OH termini. There are no conserved sequences at the splice sites, but the intron is invariably located at the same site in the gene, placing the splice sites an invariant distance from the constant structural features of the tRNA body.</text>
</comment>
<dbReference type="Gene3D" id="3.40.1350.10">
    <property type="match status" value="1"/>
</dbReference>
<feature type="region of interest" description="Disordered" evidence="5">
    <location>
        <begin position="117"/>
        <end position="146"/>
    </location>
</feature>
<evidence type="ECO:0000259" key="6">
    <source>
        <dbReference type="Pfam" id="PF01974"/>
    </source>
</evidence>
<dbReference type="Proteomes" id="UP000695022">
    <property type="component" value="Unplaced"/>
</dbReference>
<dbReference type="InterPro" id="IPR006677">
    <property type="entry name" value="tRNA_intron_Endonuc_cat-like"/>
</dbReference>
<dbReference type="InterPro" id="IPR006676">
    <property type="entry name" value="tRNA_splic"/>
</dbReference>
<evidence type="ECO:0000256" key="3">
    <source>
        <dbReference type="ARBA" id="ARBA00023239"/>
    </source>
</evidence>
<evidence type="ECO:0000256" key="1">
    <source>
        <dbReference type="ARBA" id="ARBA00008078"/>
    </source>
</evidence>
<evidence type="ECO:0000313" key="8">
    <source>
        <dbReference type="RefSeq" id="XP_014678120.1"/>
    </source>
</evidence>
<accession>A0ABM1F0Z9</accession>
<evidence type="ECO:0000313" key="7">
    <source>
        <dbReference type="Proteomes" id="UP000695022"/>
    </source>
</evidence>
<comment type="similarity">
    <text evidence="1 4">Belongs to the tRNA-intron endonuclease family.</text>
</comment>
<dbReference type="SUPFAM" id="SSF53032">
    <property type="entry name" value="tRNA-intron endonuclease catalytic domain-like"/>
    <property type="match status" value="1"/>
</dbReference>